<reference evidence="3 4" key="1">
    <citation type="submission" date="2024-02" db="EMBL/GenBank/DDBJ databases">
        <authorList>
            <person name="Chen Y."/>
            <person name="Shah S."/>
            <person name="Dougan E. K."/>
            <person name="Thang M."/>
            <person name="Chan C."/>
        </authorList>
    </citation>
    <scope>NUCLEOTIDE SEQUENCE [LARGE SCALE GENOMIC DNA]</scope>
</reference>
<keyword evidence="4" id="KW-1185">Reference proteome</keyword>
<accession>A0ABP0NY66</accession>
<gene>
    <name evidence="3" type="ORF">SCF082_LOCUS34561</name>
</gene>
<name>A0ABP0NY66_9DINO</name>
<dbReference type="Proteomes" id="UP001642464">
    <property type="component" value="Unassembled WGS sequence"/>
</dbReference>
<dbReference type="EMBL" id="CAXAMM010031791">
    <property type="protein sequence ID" value="CAK9068742.1"/>
    <property type="molecule type" value="Genomic_DNA"/>
</dbReference>
<evidence type="ECO:0000259" key="2">
    <source>
        <dbReference type="Pfam" id="PF03749"/>
    </source>
</evidence>
<feature type="region of interest" description="Disordered" evidence="1">
    <location>
        <begin position="1"/>
        <end position="22"/>
    </location>
</feature>
<dbReference type="PANTHER" id="PTHR30545:SF2">
    <property type="entry name" value="SUGAR FERMENTATION STIMULATION PROTEIN A"/>
    <property type="match status" value="1"/>
</dbReference>
<protein>
    <submittedName>
        <fullName evidence="3">Sugar fermentation stimulation protein homolog</fullName>
    </submittedName>
</protein>
<evidence type="ECO:0000313" key="3">
    <source>
        <dbReference type="EMBL" id="CAK9068742.1"/>
    </source>
</evidence>
<dbReference type="Pfam" id="PF03749">
    <property type="entry name" value="SfsA"/>
    <property type="match status" value="1"/>
</dbReference>
<dbReference type="Gene3D" id="3.40.1350.60">
    <property type="match status" value="1"/>
</dbReference>
<proteinExistence type="predicted"/>
<dbReference type="InterPro" id="IPR005224">
    <property type="entry name" value="SfsA"/>
</dbReference>
<dbReference type="PANTHER" id="PTHR30545">
    <property type="entry name" value="SUGAR FERMENTATION STIMULATION PROTEIN A"/>
    <property type="match status" value="1"/>
</dbReference>
<dbReference type="InterPro" id="IPR040452">
    <property type="entry name" value="SfsA_C"/>
</dbReference>
<organism evidence="3 4">
    <name type="scientific">Durusdinium trenchii</name>
    <dbReference type="NCBI Taxonomy" id="1381693"/>
    <lineage>
        <taxon>Eukaryota</taxon>
        <taxon>Sar</taxon>
        <taxon>Alveolata</taxon>
        <taxon>Dinophyceae</taxon>
        <taxon>Suessiales</taxon>
        <taxon>Symbiodiniaceae</taxon>
        <taxon>Durusdinium</taxon>
    </lineage>
</organism>
<comment type="caution">
    <text evidence="3">The sequence shown here is derived from an EMBL/GenBank/DDBJ whole genome shotgun (WGS) entry which is preliminary data.</text>
</comment>
<feature type="domain" description="Sugar fermentation stimulation protein C-terminal" evidence="2">
    <location>
        <begin position="20"/>
        <end position="127"/>
    </location>
</feature>
<feature type="non-terminal residue" evidence="3">
    <location>
        <position position="1"/>
    </location>
</feature>
<sequence length="197" mass="22019">RKRKRSLDHSDDTQKPTKQKPTISRLDFWLRSPAGDHYIEAKNCHMVYPDGNGYFPDSISTRASRHVGELEALVKDGTKCTVIFVVQREDLQGSVRPSEHHDPAFAAACRRAALAGVCFRAVLVSCSLSGLTVQREVNVDLAEYDLRPIAAWVAENRNCTGWIRSASQRRVANGPFPHERQKCGSWSISVSTVLPFL</sequence>
<evidence type="ECO:0000313" key="4">
    <source>
        <dbReference type="Proteomes" id="UP001642464"/>
    </source>
</evidence>
<evidence type="ECO:0000256" key="1">
    <source>
        <dbReference type="SAM" id="MobiDB-lite"/>
    </source>
</evidence>